<protein>
    <submittedName>
        <fullName evidence="5">Methyltransferase domain-containing protein</fullName>
    </submittedName>
</protein>
<dbReference type="CDD" id="cd02440">
    <property type="entry name" value="AdoMet_MTases"/>
    <property type="match status" value="1"/>
</dbReference>
<keyword evidence="2 5" id="KW-0808">Transferase</keyword>
<gene>
    <name evidence="5" type="ORF">Ga0074812_12311</name>
</gene>
<accession>A0A0S4QTR2</accession>
<evidence type="ECO:0000256" key="3">
    <source>
        <dbReference type="ARBA" id="ARBA00022691"/>
    </source>
</evidence>
<keyword evidence="3" id="KW-0949">S-adenosyl-L-methionine</keyword>
<dbReference type="Gene3D" id="3.40.50.150">
    <property type="entry name" value="Vaccinia Virus protein VP39"/>
    <property type="match status" value="1"/>
</dbReference>
<dbReference type="InterPro" id="IPR029063">
    <property type="entry name" value="SAM-dependent_MTases_sf"/>
</dbReference>
<dbReference type="GO" id="GO:0032259">
    <property type="term" value="P:methylation"/>
    <property type="evidence" value="ECO:0007669"/>
    <property type="project" value="UniProtKB-KW"/>
</dbReference>
<dbReference type="EMBL" id="FAOZ01000023">
    <property type="protein sequence ID" value="CUU58883.1"/>
    <property type="molecule type" value="Genomic_DNA"/>
</dbReference>
<reference evidence="6" key="1">
    <citation type="submission" date="2015-11" db="EMBL/GenBank/DDBJ databases">
        <authorList>
            <person name="Varghese N."/>
        </authorList>
    </citation>
    <scope>NUCLEOTIDE SEQUENCE [LARGE SCALE GENOMIC DNA]</scope>
    <source>
        <strain evidence="6">DSM 45899</strain>
    </source>
</reference>
<evidence type="ECO:0000313" key="5">
    <source>
        <dbReference type="EMBL" id="CUU58883.1"/>
    </source>
</evidence>
<name>A0A0S4QTR2_9ACTN</name>
<dbReference type="AlphaFoldDB" id="A0A0S4QTR2"/>
<dbReference type="GO" id="GO:0008168">
    <property type="term" value="F:methyltransferase activity"/>
    <property type="evidence" value="ECO:0007669"/>
    <property type="project" value="UniProtKB-KW"/>
</dbReference>
<evidence type="ECO:0000256" key="1">
    <source>
        <dbReference type="ARBA" id="ARBA00022603"/>
    </source>
</evidence>
<organism evidence="5 6">
    <name type="scientific">Parafrankia irregularis</name>
    <dbReference type="NCBI Taxonomy" id="795642"/>
    <lineage>
        <taxon>Bacteria</taxon>
        <taxon>Bacillati</taxon>
        <taxon>Actinomycetota</taxon>
        <taxon>Actinomycetes</taxon>
        <taxon>Frankiales</taxon>
        <taxon>Frankiaceae</taxon>
        <taxon>Parafrankia</taxon>
    </lineage>
</organism>
<dbReference type="PANTHER" id="PTHR43464">
    <property type="entry name" value="METHYLTRANSFERASE"/>
    <property type="match status" value="1"/>
</dbReference>
<proteinExistence type="predicted"/>
<dbReference type="Proteomes" id="UP000198802">
    <property type="component" value="Unassembled WGS sequence"/>
</dbReference>
<dbReference type="PANTHER" id="PTHR43464:SF19">
    <property type="entry name" value="UBIQUINONE BIOSYNTHESIS O-METHYLTRANSFERASE, MITOCHONDRIAL"/>
    <property type="match status" value="1"/>
</dbReference>
<dbReference type="Pfam" id="PF13649">
    <property type="entry name" value="Methyltransf_25"/>
    <property type="match status" value="1"/>
</dbReference>
<dbReference type="InterPro" id="IPR041698">
    <property type="entry name" value="Methyltransf_25"/>
</dbReference>
<feature type="domain" description="Methyltransferase" evidence="4">
    <location>
        <begin position="54"/>
        <end position="148"/>
    </location>
</feature>
<evidence type="ECO:0000256" key="2">
    <source>
        <dbReference type="ARBA" id="ARBA00022679"/>
    </source>
</evidence>
<evidence type="ECO:0000259" key="4">
    <source>
        <dbReference type="Pfam" id="PF13649"/>
    </source>
</evidence>
<dbReference type="SUPFAM" id="SSF53335">
    <property type="entry name" value="S-adenosyl-L-methionine-dependent methyltransferases"/>
    <property type="match status" value="1"/>
</dbReference>
<evidence type="ECO:0000313" key="6">
    <source>
        <dbReference type="Proteomes" id="UP000198802"/>
    </source>
</evidence>
<dbReference type="RefSeq" id="WP_091282713.1">
    <property type="nucleotide sequence ID" value="NZ_FAOZ01000023.1"/>
</dbReference>
<keyword evidence="6" id="KW-1185">Reference proteome</keyword>
<keyword evidence="1 5" id="KW-0489">Methyltransferase</keyword>
<sequence>MSILEGSDGALPPLGPRHPADFDVFYQGTPPWDIGRPQAAFQALADAGQLRGRVLDVGCGTGEHALLAAGLGLDVVGVDTSALAIERAKAKAAERGLRARFRVEDALRLAELRERFDTVLDCGLFHVLTDEDRKAFVRALHSVIHPGGHYYMLCFSDQVPGDIGPRRISQDEIRSSFADGWQVDAVEPATLEITFDTMGVSAWLASITRS</sequence>